<keyword evidence="2" id="KW-1185">Reference proteome</keyword>
<evidence type="ECO:0000313" key="1">
    <source>
        <dbReference type="EMBL" id="MEL4456766.1"/>
    </source>
</evidence>
<name>A0ABU9L2V2_9FLAO</name>
<sequence>MGQEDVVSSEEMFVEQQNINFQTFFFEALQQKAIGNYDKAVFALEACNNIEKDNVAVLFELSKNYAMLIKYTEAEYYILKGLENEPLNLHMLRHLKEIKTKRNDYLGAIKVQNTINSLKPEEEADLVILYIKSGEIDNAIKLLKKLDDLNKLPEGLEALKESLLQDGSGPMLKISEPVIESSPMRQVDRLKEAYALNRDYNTLVTLLEEQWKTKQYLDLLKDSEEGLSLFPAQPSLYLMNARALNSLRKYKEAMQILEEGLDYIIDDNNLTAFFYEELSLSHKAMGNNKQATDFYNKALDLKDK</sequence>
<dbReference type="SUPFAM" id="SSF48452">
    <property type="entry name" value="TPR-like"/>
    <property type="match status" value="2"/>
</dbReference>
<evidence type="ECO:0008006" key="3">
    <source>
        <dbReference type="Google" id="ProtNLM"/>
    </source>
</evidence>
<dbReference type="EMBL" id="JBCDNA010000003">
    <property type="protein sequence ID" value="MEL4456766.1"/>
    <property type="molecule type" value="Genomic_DNA"/>
</dbReference>
<organism evidence="1 2">
    <name type="scientific">Lutimonas vermicola</name>
    <dbReference type="NCBI Taxonomy" id="414288"/>
    <lineage>
        <taxon>Bacteria</taxon>
        <taxon>Pseudomonadati</taxon>
        <taxon>Bacteroidota</taxon>
        <taxon>Flavobacteriia</taxon>
        <taxon>Flavobacteriales</taxon>
        <taxon>Flavobacteriaceae</taxon>
        <taxon>Lutimonas</taxon>
    </lineage>
</organism>
<proteinExistence type="predicted"/>
<evidence type="ECO:0000313" key="2">
    <source>
        <dbReference type="Proteomes" id="UP001474120"/>
    </source>
</evidence>
<accession>A0ABU9L2V2</accession>
<gene>
    <name evidence="1" type="ORF">AABB81_12730</name>
</gene>
<comment type="caution">
    <text evidence="1">The sequence shown here is derived from an EMBL/GenBank/DDBJ whole genome shotgun (WGS) entry which is preliminary data.</text>
</comment>
<dbReference type="PROSITE" id="PS50293">
    <property type="entry name" value="TPR_REGION"/>
    <property type="match status" value="1"/>
</dbReference>
<dbReference type="RefSeq" id="WP_342160932.1">
    <property type="nucleotide sequence ID" value="NZ_JBCDNA010000003.1"/>
</dbReference>
<dbReference type="Pfam" id="PF13181">
    <property type="entry name" value="TPR_8"/>
    <property type="match status" value="1"/>
</dbReference>
<dbReference type="Gene3D" id="1.25.40.10">
    <property type="entry name" value="Tetratricopeptide repeat domain"/>
    <property type="match status" value="2"/>
</dbReference>
<dbReference type="InterPro" id="IPR011990">
    <property type="entry name" value="TPR-like_helical_dom_sf"/>
</dbReference>
<dbReference type="Proteomes" id="UP001474120">
    <property type="component" value="Unassembled WGS sequence"/>
</dbReference>
<dbReference type="InterPro" id="IPR019734">
    <property type="entry name" value="TPR_rpt"/>
</dbReference>
<protein>
    <recommendedName>
        <fullName evidence="3">Tetratricopeptide repeat protein</fullName>
    </recommendedName>
</protein>
<reference evidence="1 2" key="1">
    <citation type="submission" date="2024-04" db="EMBL/GenBank/DDBJ databases">
        <title>whole genome sequencing of Lutimonas vermicola strain IMCC1616.</title>
        <authorList>
            <person name="Bae S.S."/>
        </authorList>
    </citation>
    <scope>NUCLEOTIDE SEQUENCE [LARGE SCALE GENOMIC DNA]</scope>
    <source>
        <strain evidence="1 2">IMCC1616</strain>
    </source>
</reference>